<dbReference type="AlphaFoldDB" id="A0A3N4M944"/>
<name>A0A3N4M944_9PEZI</name>
<dbReference type="STRING" id="1051890.A0A3N4M944"/>
<dbReference type="EMBL" id="ML121528">
    <property type="protein sequence ID" value="RPB29162.1"/>
    <property type="molecule type" value="Genomic_DNA"/>
</dbReference>
<organism evidence="1 2">
    <name type="scientific">Terfezia boudieri ATCC MYA-4762</name>
    <dbReference type="NCBI Taxonomy" id="1051890"/>
    <lineage>
        <taxon>Eukaryota</taxon>
        <taxon>Fungi</taxon>
        <taxon>Dikarya</taxon>
        <taxon>Ascomycota</taxon>
        <taxon>Pezizomycotina</taxon>
        <taxon>Pezizomycetes</taxon>
        <taxon>Pezizales</taxon>
        <taxon>Pezizaceae</taxon>
        <taxon>Terfezia</taxon>
    </lineage>
</organism>
<sequence>MNPFSVSEGDPGLAEWAQTPLQAESIRGRQWKRMRKRRSKSSGGWLSKPDFCTQWSSSTILSEQQASTPCRAFGAAARLLTELYYLGCTFEASDTAVAFKPETPYTHGSQIPHKVQSQLSLHPRLRYGLELLISQGHDVGTAYAWFRTGFKPTPIGVSRDYRVGIPDLTTSDHDNLLLDARHPKWHDLRQATQDWEGNEVVMASVPPRRLWDVVANRVIPYYWHDQAGEGVGLLSMESDSDDPYDATKSFIRLSRLSKGKSLGIWTVSHAWTSDMQALWTPVNKHEWPVPLPAGVALEDIRKELLKLGAEYVWIDVLCLRQTCDETSIRTRPACAYTPFDLQTKTRIKQDEWKIDVPTIGNVYHTYSYGCLRYYSGLGRPFSRAGWDGERHWINRAWTLQETVRGMRLVIGGLTPGQCWEDLERLHVMNRGRPRTIKYLIDDIERKIDSNEQSPWRTPVYPVELILEMGRRHASNEVDKITGLGYIFRCEYLPTYSANEGLESVWGRLVAAMDDTTKKCLLCDFPCMSAGHQWYPTWQQLMEYPKAISQVLMPKLPLVAGMLSEPLVVETDTWSMSIVSLENVQTRREWYLLKADGWYGQPPDEGLLVRLANKSVILPDGKYVVYQPMLAFNRPYPKLVCWEIPGTRKERGRARNGKIKGRSSLRGLGHEIDVHVVKVALLDTSSSERLTLRYHQADMDPTVYMHFR</sequence>
<evidence type="ECO:0008006" key="3">
    <source>
        <dbReference type="Google" id="ProtNLM"/>
    </source>
</evidence>
<evidence type="ECO:0000313" key="1">
    <source>
        <dbReference type="EMBL" id="RPB29162.1"/>
    </source>
</evidence>
<protein>
    <recommendedName>
        <fullName evidence="3">Heterokaryon incompatibility domain-containing protein</fullName>
    </recommendedName>
</protein>
<gene>
    <name evidence="1" type="ORF">L211DRAFT_864749</name>
</gene>
<reference evidence="1 2" key="1">
    <citation type="journal article" date="2018" name="Nat. Ecol. Evol.">
        <title>Pezizomycetes genomes reveal the molecular basis of ectomycorrhizal truffle lifestyle.</title>
        <authorList>
            <person name="Murat C."/>
            <person name="Payen T."/>
            <person name="Noel B."/>
            <person name="Kuo A."/>
            <person name="Morin E."/>
            <person name="Chen J."/>
            <person name="Kohler A."/>
            <person name="Krizsan K."/>
            <person name="Balestrini R."/>
            <person name="Da Silva C."/>
            <person name="Montanini B."/>
            <person name="Hainaut M."/>
            <person name="Levati E."/>
            <person name="Barry K.W."/>
            <person name="Belfiori B."/>
            <person name="Cichocki N."/>
            <person name="Clum A."/>
            <person name="Dockter R.B."/>
            <person name="Fauchery L."/>
            <person name="Guy J."/>
            <person name="Iotti M."/>
            <person name="Le Tacon F."/>
            <person name="Lindquist E.A."/>
            <person name="Lipzen A."/>
            <person name="Malagnac F."/>
            <person name="Mello A."/>
            <person name="Molinier V."/>
            <person name="Miyauchi S."/>
            <person name="Poulain J."/>
            <person name="Riccioni C."/>
            <person name="Rubini A."/>
            <person name="Sitrit Y."/>
            <person name="Splivallo R."/>
            <person name="Traeger S."/>
            <person name="Wang M."/>
            <person name="Zifcakova L."/>
            <person name="Wipf D."/>
            <person name="Zambonelli A."/>
            <person name="Paolocci F."/>
            <person name="Nowrousian M."/>
            <person name="Ottonello S."/>
            <person name="Baldrian P."/>
            <person name="Spatafora J.W."/>
            <person name="Henrissat B."/>
            <person name="Nagy L.G."/>
            <person name="Aury J.M."/>
            <person name="Wincker P."/>
            <person name="Grigoriev I.V."/>
            <person name="Bonfante P."/>
            <person name="Martin F.M."/>
        </authorList>
    </citation>
    <scope>NUCLEOTIDE SEQUENCE [LARGE SCALE GENOMIC DNA]</scope>
    <source>
        <strain evidence="1 2">ATCC MYA-4762</strain>
    </source>
</reference>
<dbReference type="InParanoid" id="A0A3N4M944"/>
<dbReference type="Proteomes" id="UP000267821">
    <property type="component" value="Unassembled WGS sequence"/>
</dbReference>
<evidence type="ECO:0000313" key="2">
    <source>
        <dbReference type="Proteomes" id="UP000267821"/>
    </source>
</evidence>
<accession>A0A3N4M944</accession>
<proteinExistence type="predicted"/>
<keyword evidence="2" id="KW-1185">Reference proteome</keyword>